<protein>
    <submittedName>
        <fullName evidence="1">Uncharacterized protein</fullName>
    </submittedName>
</protein>
<proteinExistence type="predicted"/>
<reference evidence="1" key="1">
    <citation type="submission" date="2014-11" db="EMBL/GenBank/DDBJ databases">
        <authorList>
            <person name="Amaro Gonzalez C."/>
        </authorList>
    </citation>
    <scope>NUCLEOTIDE SEQUENCE</scope>
</reference>
<sequence>MWVETLGLVPPHICGIFQRSARSLWGCTPCTRSLNFLKTGERIK</sequence>
<dbReference type="EMBL" id="GBXM01067002">
    <property type="protein sequence ID" value="JAH41575.1"/>
    <property type="molecule type" value="Transcribed_RNA"/>
</dbReference>
<name>A0A0E9SLM1_ANGAN</name>
<evidence type="ECO:0000313" key="1">
    <source>
        <dbReference type="EMBL" id="JAH41575.1"/>
    </source>
</evidence>
<dbReference type="AlphaFoldDB" id="A0A0E9SLM1"/>
<accession>A0A0E9SLM1</accession>
<organism evidence="1">
    <name type="scientific">Anguilla anguilla</name>
    <name type="common">European freshwater eel</name>
    <name type="synonym">Muraena anguilla</name>
    <dbReference type="NCBI Taxonomy" id="7936"/>
    <lineage>
        <taxon>Eukaryota</taxon>
        <taxon>Metazoa</taxon>
        <taxon>Chordata</taxon>
        <taxon>Craniata</taxon>
        <taxon>Vertebrata</taxon>
        <taxon>Euteleostomi</taxon>
        <taxon>Actinopterygii</taxon>
        <taxon>Neopterygii</taxon>
        <taxon>Teleostei</taxon>
        <taxon>Anguilliformes</taxon>
        <taxon>Anguillidae</taxon>
        <taxon>Anguilla</taxon>
    </lineage>
</organism>
<reference evidence="1" key="2">
    <citation type="journal article" date="2015" name="Fish Shellfish Immunol.">
        <title>Early steps in the European eel (Anguilla anguilla)-Vibrio vulnificus interaction in the gills: Role of the RtxA13 toxin.</title>
        <authorList>
            <person name="Callol A."/>
            <person name="Pajuelo D."/>
            <person name="Ebbesson L."/>
            <person name="Teles M."/>
            <person name="MacKenzie S."/>
            <person name="Amaro C."/>
        </authorList>
    </citation>
    <scope>NUCLEOTIDE SEQUENCE</scope>
</reference>